<evidence type="ECO:0000313" key="9">
    <source>
        <dbReference type="Proteomes" id="UP000199068"/>
    </source>
</evidence>
<dbReference type="FunFam" id="1.10.132.20:FF:000001">
    <property type="entry name" value="Ribosome-recycling factor"/>
    <property type="match status" value="1"/>
</dbReference>
<dbReference type="Gene3D" id="1.10.132.20">
    <property type="entry name" value="Ribosome-recycling factor"/>
    <property type="match status" value="1"/>
</dbReference>
<reference evidence="8 9" key="1">
    <citation type="submission" date="2016-10" db="EMBL/GenBank/DDBJ databases">
        <authorList>
            <person name="de Groot N.N."/>
        </authorList>
    </citation>
    <scope>NUCLEOTIDE SEQUENCE [LARGE SCALE GENOMIC DNA]</scope>
    <source>
        <strain evidence="8 9">DSM 797</strain>
    </source>
</reference>
<comment type="similarity">
    <text evidence="2 5">Belongs to the RRF family.</text>
</comment>
<dbReference type="PANTHER" id="PTHR20982">
    <property type="entry name" value="RIBOSOME RECYCLING FACTOR"/>
    <property type="match status" value="1"/>
</dbReference>
<dbReference type="Pfam" id="PF01765">
    <property type="entry name" value="RRF"/>
    <property type="match status" value="1"/>
</dbReference>
<dbReference type="InterPro" id="IPR002661">
    <property type="entry name" value="Ribosome_recyc_fac"/>
</dbReference>
<evidence type="ECO:0000256" key="1">
    <source>
        <dbReference type="ARBA" id="ARBA00004496"/>
    </source>
</evidence>
<keyword evidence="4 5" id="KW-0648">Protein biosynthesis</keyword>
<dbReference type="InterPro" id="IPR023584">
    <property type="entry name" value="Ribosome_recyc_fac_dom"/>
</dbReference>
<name>A0A1G9KUH0_9FIRM</name>
<feature type="coiled-coil region" evidence="6">
    <location>
        <begin position="121"/>
        <end position="166"/>
    </location>
</feature>
<proteinExistence type="inferred from homology"/>
<dbReference type="EMBL" id="FNGW01000002">
    <property type="protein sequence ID" value="SDL53332.1"/>
    <property type="molecule type" value="Genomic_DNA"/>
</dbReference>
<dbReference type="GO" id="GO:0006415">
    <property type="term" value="P:translational termination"/>
    <property type="evidence" value="ECO:0007669"/>
    <property type="project" value="UniProtKB-UniRule"/>
</dbReference>
<keyword evidence="9" id="KW-1185">Reference proteome</keyword>
<dbReference type="GO" id="GO:0043023">
    <property type="term" value="F:ribosomal large subunit binding"/>
    <property type="evidence" value="ECO:0007669"/>
    <property type="project" value="TreeGrafter"/>
</dbReference>
<evidence type="ECO:0000256" key="5">
    <source>
        <dbReference type="HAMAP-Rule" id="MF_00040"/>
    </source>
</evidence>
<dbReference type="RefSeq" id="WP_092724248.1">
    <property type="nucleotide sequence ID" value="NZ_FNGW01000002.1"/>
</dbReference>
<evidence type="ECO:0000313" key="8">
    <source>
        <dbReference type="EMBL" id="SDL53332.1"/>
    </source>
</evidence>
<comment type="subcellular location">
    <subcellularLocation>
        <location evidence="1 5">Cytoplasm</location>
    </subcellularLocation>
</comment>
<keyword evidence="6" id="KW-0175">Coiled coil</keyword>
<evidence type="ECO:0000256" key="6">
    <source>
        <dbReference type="SAM" id="Coils"/>
    </source>
</evidence>
<dbReference type="FunFam" id="3.30.1360.40:FF:000001">
    <property type="entry name" value="Ribosome-recycling factor"/>
    <property type="match status" value="1"/>
</dbReference>
<dbReference type="HAMAP" id="MF_00040">
    <property type="entry name" value="RRF"/>
    <property type="match status" value="1"/>
</dbReference>
<evidence type="ECO:0000256" key="4">
    <source>
        <dbReference type="ARBA" id="ARBA00022917"/>
    </source>
</evidence>
<evidence type="ECO:0000256" key="3">
    <source>
        <dbReference type="ARBA" id="ARBA00022490"/>
    </source>
</evidence>
<comment type="function">
    <text evidence="5">Responsible for the release of ribosomes from messenger RNA at the termination of protein biosynthesis. May increase the efficiency of translation by recycling ribosomes from one round of translation to another.</text>
</comment>
<organism evidence="8 9">
    <name type="scientific">Romboutsia lituseburensis DSM 797</name>
    <dbReference type="NCBI Taxonomy" id="1121325"/>
    <lineage>
        <taxon>Bacteria</taxon>
        <taxon>Bacillati</taxon>
        <taxon>Bacillota</taxon>
        <taxon>Clostridia</taxon>
        <taxon>Peptostreptococcales</taxon>
        <taxon>Peptostreptococcaceae</taxon>
        <taxon>Romboutsia</taxon>
    </lineage>
</organism>
<evidence type="ECO:0000256" key="2">
    <source>
        <dbReference type="ARBA" id="ARBA00005912"/>
    </source>
</evidence>
<dbReference type="Proteomes" id="UP000199068">
    <property type="component" value="Unassembled WGS sequence"/>
</dbReference>
<gene>
    <name evidence="5" type="primary">frr</name>
    <name evidence="8" type="ORF">SAMN04515677_102273</name>
</gene>
<dbReference type="Gene3D" id="3.30.1360.40">
    <property type="match status" value="1"/>
</dbReference>
<dbReference type="CDD" id="cd00520">
    <property type="entry name" value="RRF"/>
    <property type="match status" value="1"/>
</dbReference>
<sequence length="185" mass="21159">MKLDTHKQLEAKMSKTIEALKYEYTTIRTGRANAQMLDKIRVDYYGTPTPINQMAAISVPEPRTLMISAWDKSSMAEIEKAIRNSDLGLNPSNDGEVIRLSVPVLTEERRKELAKKAHKSAEEFKVRLRNERRDANDALKKLEKDGELTEDELKKAQDEVQKITDRFIKEIDAVAVAKEKDIMEV</sequence>
<protein>
    <recommendedName>
        <fullName evidence="5">Ribosome-recycling factor</fullName>
        <shortName evidence="5">RRF</shortName>
    </recommendedName>
    <alternativeName>
        <fullName evidence="5">Ribosome-releasing factor</fullName>
    </alternativeName>
</protein>
<feature type="domain" description="Ribosome recycling factor" evidence="7">
    <location>
        <begin position="20"/>
        <end position="183"/>
    </location>
</feature>
<dbReference type="InterPro" id="IPR036191">
    <property type="entry name" value="RRF_sf"/>
</dbReference>
<dbReference type="GO" id="GO:0005737">
    <property type="term" value="C:cytoplasm"/>
    <property type="evidence" value="ECO:0007669"/>
    <property type="project" value="UniProtKB-SubCell"/>
</dbReference>
<dbReference type="NCBIfam" id="TIGR00496">
    <property type="entry name" value="frr"/>
    <property type="match status" value="1"/>
</dbReference>
<dbReference type="PANTHER" id="PTHR20982:SF3">
    <property type="entry name" value="MITOCHONDRIAL RIBOSOME RECYCLING FACTOR PSEUDO 1"/>
    <property type="match status" value="1"/>
</dbReference>
<dbReference type="AlphaFoldDB" id="A0A1G9KUH0"/>
<accession>A0A1G9KUH0</accession>
<dbReference type="STRING" id="1121325.SAMN04515677_102273"/>
<evidence type="ECO:0000259" key="7">
    <source>
        <dbReference type="Pfam" id="PF01765"/>
    </source>
</evidence>
<keyword evidence="3 5" id="KW-0963">Cytoplasm</keyword>
<dbReference type="SUPFAM" id="SSF55194">
    <property type="entry name" value="Ribosome recycling factor, RRF"/>
    <property type="match status" value="1"/>
</dbReference>